<feature type="region of interest" description="Disordered" evidence="1">
    <location>
        <begin position="1243"/>
        <end position="1313"/>
    </location>
</feature>
<feature type="compositionally biased region" description="Low complexity" evidence="1">
    <location>
        <begin position="511"/>
        <end position="521"/>
    </location>
</feature>
<feature type="compositionally biased region" description="Basic and acidic residues" evidence="1">
    <location>
        <begin position="490"/>
        <end position="508"/>
    </location>
</feature>
<feature type="region of interest" description="Disordered" evidence="1">
    <location>
        <begin position="268"/>
        <end position="335"/>
    </location>
</feature>
<dbReference type="Proteomes" id="UP000617340">
    <property type="component" value="Unassembled WGS sequence"/>
</dbReference>
<feature type="compositionally biased region" description="Basic residues" evidence="1">
    <location>
        <begin position="467"/>
        <end position="480"/>
    </location>
</feature>
<feature type="compositionally biased region" description="Basic and acidic residues" evidence="1">
    <location>
        <begin position="398"/>
        <end position="411"/>
    </location>
</feature>
<feature type="compositionally biased region" description="Polar residues" evidence="1">
    <location>
        <begin position="527"/>
        <end position="537"/>
    </location>
</feature>
<feature type="compositionally biased region" description="Basic and acidic residues" evidence="1">
    <location>
        <begin position="444"/>
        <end position="456"/>
    </location>
</feature>
<gene>
    <name evidence="2" type="ORF">HZH68_015594</name>
</gene>
<feature type="region of interest" description="Disordered" evidence="1">
    <location>
        <begin position="367"/>
        <end position="537"/>
    </location>
</feature>
<feature type="compositionally biased region" description="Polar residues" evidence="1">
    <location>
        <begin position="323"/>
        <end position="335"/>
    </location>
</feature>
<accession>A0A834J9X7</accession>
<protein>
    <submittedName>
        <fullName evidence="2">Uncharacterized protein</fullName>
    </submittedName>
</protein>
<evidence type="ECO:0000256" key="1">
    <source>
        <dbReference type="SAM" id="MobiDB-lite"/>
    </source>
</evidence>
<feature type="compositionally biased region" description="Polar residues" evidence="1">
    <location>
        <begin position="275"/>
        <end position="315"/>
    </location>
</feature>
<reference evidence="2" key="1">
    <citation type="journal article" date="2020" name="G3 (Bethesda)">
        <title>High-Quality Assemblies for Three Invasive Social Wasps from the &lt;i&gt;Vespula&lt;/i&gt; Genus.</title>
        <authorList>
            <person name="Harrop T.W.R."/>
            <person name="Guhlin J."/>
            <person name="McLaughlin G.M."/>
            <person name="Permina E."/>
            <person name="Stockwell P."/>
            <person name="Gilligan J."/>
            <person name="Le Lec M.F."/>
            <person name="Gruber M.A.M."/>
            <person name="Quinn O."/>
            <person name="Lovegrove M."/>
            <person name="Duncan E.J."/>
            <person name="Remnant E.J."/>
            <person name="Van Eeckhoven J."/>
            <person name="Graham B."/>
            <person name="Knapp R.A."/>
            <person name="Langford K.W."/>
            <person name="Kronenberg Z."/>
            <person name="Press M.O."/>
            <person name="Eacker S.M."/>
            <person name="Wilson-Rankin E.E."/>
            <person name="Purcell J."/>
            <person name="Lester P.J."/>
            <person name="Dearden P.K."/>
        </authorList>
    </citation>
    <scope>NUCLEOTIDE SEQUENCE</scope>
    <source>
        <strain evidence="2">Linc-1</strain>
    </source>
</reference>
<proteinExistence type="predicted"/>
<sequence length="1474" mass="166770">MLFTAFYHADKQLTLIVDLVKEKRRKKEEGMFQVGKIVVSFLCWPNARGADNVVSQDETIYDQIATASENIRTIVKTVPPSIDTSIHYENSNGFIPMTPATVTSKYQQRVEFIPSTTYSPINLFDDQQENSTTSAFLNRDIKGNLLKNIEKLESDLVESPEARIFLDLPHSGTNRRSFEFQDDQNTFELLKVHNDTPAVANYNDFYENIENFGEVDDTNEDENLSLINENKSDRRKRIGSYATSYGTMNEQSGKTGDVYGRYRSYDAAKDEKRTSQMPEKVTSNYHQRNTVNYNGHGQSTSRQKITETSAASSRTNYEDNESNKNNGDNYDNLASASNLSKNRHKFTKPVVVVEPNHYQIELNFDKQSSNAQSTPSSENHFKHSDSIAAESSNVYNRYHQEARGRSYNREDSNDDSNDSMDYMDYTEKPARVHKSKRRPYSVETSRRLPKEHRTVIEDSMESENYRKRPSSTRLRSHRQRSQSTTWTNDNRNRNEDDSTEEKVHESRMHVSSSQIKQQKSQQHLKTKPNNGWSQLGPNIEISHSNGIEISPIEKSNLVIPVGLMSIANFDHATALGNSQGFDVSNVLYQNLVTPTPIGTVSTATTPLLSSHQSNVGQNVVATSNVPRTLTNLPNIQNVGISTPIPDIIVGQNSYQNPSHTVLVPQANLPNRIPTNSNAQYVSSTITPIFALTTRLTPTLQSLRVQNIPNNITPRPGFATTTPSSNLQQITVNQMQQGISHLIVPQPTVQTLSNLLQAPTQTNTEYNIQVNPHGLQGQNVISQNNFQIPNYPIHTATTPSPQFQPVTRVNLITTDTQNKKTFIPASGGNILASASFTVGQNSQVQSPNDNNYAPQTNFRPIFQDNPYRVIKDDNNMSKAKTYLQTANLVPFYHPVPPMDETSLNQQASQSVHNMNFVLPRLQEQNAQYQNVLHQLQLQLQQGQSLRNNKFANYPYQTSDTVSSQTINNVNMLPVPQNNNFAQLPKVGTKNVEILNPNIKPSPIDTTIMHPLPTLHYPIITTPIPILSTTPISLNTLTPSYIDSLTDTRANQQSSSTMDMKTSQNQEKPIFNPINFVPNVDVIKNQNVLNSKLQNHETLQQPLNLVPLIPDGNFFKPSFAAQNELLTKPKLTTDLEKYAEEMFKESLRTIYNSQKWNNDRKVQPSNNQTHVEPNDIVALKNELMKLKATLPTDTKQNKEILEAYQSENKIRTTEATKLTTPGNDKKKPDPLLATLEELLKAQSSAEPTYANNHGHRHKHSRKRPYSSNTKHLRDFLTPPKPSSFHSTSHYHDKLSKKRPSSAPPRYSHHFDGPRHTKINGLNLKSISPEASASNIDGVRISRPGYPDFRKIPSVDDYPTFTTSTPNIDDLKKFIKELKSSSSTNKSNEYDINHPRMHNLLALLMKNKQLPSSNKPTYFRNSDQLRQFFEDEKRRLQEQFYNDTLRSYLEKNSDNVSRMMPRSSVIGADRVYANAAA</sequence>
<feature type="compositionally biased region" description="Polar residues" evidence="1">
    <location>
        <begin position="367"/>
        <end position="378"/>
    </location>
</feature>
<dbReference type="EMBL" id="JACSDZ010000021">
    <property type="protein sequence ID" value="KAF7381721.1"/>
    <property type="molecule type" value="Genomic_DNA"/>
</dbReference>
<feature type="compositionally biased region" description="Basic residues" evidence="1">
    <location>
        <begin position="1251"/>
        <end position="1262"/>
    </location>
</feature>
<evidence type="ECO:0000313" key="3">
    <source>
        <dbReference type="Proteomes" id="UP000617340"/>
    </source>
</evidence>
<comment type="caution">
    <text evidence="2">The sequence shown here is derived from an EMBL/GenBank/DDBJ whole genome shotgun (WGS) entry which is preliminary data.</text>
</comment>
<organism evidence="2 3">
    <name type="scientific">Vespula germanica</name>
    <name type="common">German yellow jacket</name>
    <name type="synonym">Paravespula germanica</name>
    <dbReference type="NCBI Taxonomy" id="30212"/>
    <lineage>
        <taxon>Eukaryota</taxon>
        <taxon>Metazoa</taxon>
        <taxon>Ecdysozoa</taxon>
        <taxon>Arthropoda</taxon>
        <taxon>Hexapoda</taxon>
        <taxon>Insecta</taxon>
        <taxon>Pterygota</taxon>
        <taxon>Neoptera</taxon>
        <taxon>Endopterygota</taxon>
        <taxon>Hymenoptera</taxon>
        <taxon>Apocrita</taxon>
        <taxon>Aculeata</taxon>
        <taxon>Vespoidea</taxon>
        <taxon>Vespidae</taxon>
        <taxon>Vespinae</taxon>
        <taxon>Vespula</taxon>
    </lineage>
</organism>
<keyword evidence="3" id="KW-1185">Reference proteome</keyword>
<name>A0A834J9X7_VESGE</name>
<evidence type="ECO:0000313" key="2">
    <source>
        <dbReference type="EMBL" id="KAF7381721.1"/>
    </source>
</evidence>